<reference evidence="2 3" key="1">
    <citation type="submission" date="2017-11" db="EMBL/GenBank/DDBJ databases">
        <title>Isolation and Characterization of Family Methanocellaceae Species from Potential Methane Hydrate Area Offshore Southwestern Taiwan.</title>
        <authorList>
            <person name="Zhang W.-L."/>
            <person name="Chen W.-C."/>
            <person name="Lai M.-C."/>
            <person name="Chen S.-C."/>
        </authorList>
    </citation>
    <scope>NUCLEOTIDE SEQUENCE [LARGE SCALE GENOMIC DNA]</scope>
    <source>
        <strain evidence="2 3">CWC-04</strain>
    </source>
</reference>
<dbReference type="AlphaFoldDB" id="A0AAP2RC01"/>
<comment type="caution">
    <text evidence="2">The sequence shown here is derived from an EMBL/GenBank/DDBJ whole genome shotgun (WGS) entry which is preliminary data.</text>
</comment>
<dbReference type="Proteomes" id="UP001320159">
    <property type="component" value="Unassembled WGS sequence"/>
</dbReference>
<dbReference type="Gene3D" id="3.30.2170.10">
    <property type="entry name" value="archaeoglobus fulgidus dsm 4304 superfamily"/>
    <property type="match status" value="1"/>
</dbReference>
<dbReference type="PANTHER" id="PTHR39518">
    <property type="entry name" value="UPF0215 PROTEIN MJ1150"/>
    <property type="match status" value="1"/>
</dbReference>
<keyword evidence="3" id="KW-1185">Reference proteome</keyword>
<dbReference type="NCBIfam" id="NF001977">
    <property type="entry name" value="PRK00766.1"/>
    <property type="match status" value="1"/>
</dbReference>
<dbReference type="RefSeq" id="WP_369423939.1">
    <property type="nucleotide sequence ID" value="NZ_PGCK01000005.1"/>
</dbReference>
<evidence type="ECO:0000313" key="2">
    <source>
        <dbReference type="EMBL" id="MCD1294766.1"/>
    </source>
</evidence>
<evidence type="ECO:0000256" key="1">
    <source>
        <dbReference type="HAMAP-Rule" id="MF_00582"/>
    </source>
</evidence>
<name>A0AAP2RC01_9EURY</name>
<dbReference type="HAMAP" id="MF_00582">
    <property type="entry name" value="UPF0215"/>
    <property type="match status" value="1"/>
</dbReference>
<protein>
    <recommendedName>
        <fullName evidence="1">UPF0215 protein CUJ83_07110</fullName>
    </recommendedName>
</protein>
<dbReference type="Pfam" id="PF01949">
    <property type="entry name" value="Endo_dU"/>
    <property type="match status" value="1"/>
</dbReference>
<organism evidence="2 3">
    <name type="scientific">Methanooceanicella nereidis</name>
    <dbReference type="NCBI Taxonomy" id="2052831"/>
    <lineage>
        <taxon>Archaea</taxon>
        <taxon>Methanobacteriati</taxon>
        <taxon>Methanobacteriota</taxon>
        <taxon>Stenosarchaea group</taxon>
        <taxon>Methanomicrobia</taxon>
        <taxon>Methanocellales</taxon>
        <taxon>Methanocellaceae</taxon>
        <taxon>Methanooceanicella</taxon>
    </lineage>
</organism>
<proteinExistence type="inferred from homology"/>
<dbReference type="EMBL" id="PGCK01000005">
    <property type="protein sequence ID" value="MCD1294766.1"/>
    <property type="molecule type" value="Genomic_DNA"/>
</dbReference>
<dbReference type="InterPro" id="IPR002802">
    <property type="entry name" value="Endo_dU"/>
</dbReference>
<accession>A0AAP2RC01</accession>
<gene>
    <name evidence="2" type="ORF">CUJ83_07110</name>
</gene>
<dbReference type="PANTHER" id="PTHR39518:SF2">
    <property type="entry name" value="UPF0215 PROTEIN MJ1150"/>
    <property type="match status" value="1"/>
</dbReference>
<dbReference type="PIRSF" id="PIRSF006380">
    <property type="entry name" value="UCP006380"/>
    <property type="match status" value="1"/>
</dbReference>
<evidence type="ECO:0000313" key="3">
    <source>
        <dbReference type="Proteomes" id="UP001320159"/>
    </source>
</evidence>
<comment type="similarity">
    <text evidence="1">Belongs to the UPF0215 family.</text>
</comment>
<sequence>MVKETHIKPEIRVLGIDDSPLVSDKIMIVGAIMRGGEWLEGVLRTDITRDGFDATVRLSEMICGSKHYGQIRAVMLNGITFGGFNIVDLRELYERTRLPVIVIMREMPDMEKIKEALKNLSDPEGRYEMITRAGNIIKVQTIKRGKPIFIQAYGIEAQDAANIVQATSIHSRIPEPIRVAHIIATGVILGESKKRA</sequence>